<protein>
    <recommendedName>
        <fullName evidence="2">Copper homeostasis protein cutC homolog</fullName>
    </recommendedName>
</protein>
<evidence type="ECO:0000313" key="4">
    <source>
        <dbReference type="Proteomes" id="UP000830671"/>
    </source>
</evidence>
<organism evidence="3 4">
    <name type="scientific">Colletotrichum lupini</name>
    <dbReference type="NCBI Taxonomy" id="145971"/>
    <lineage>
        <taxon>Eukaryota</taxon>
        <taxon>Fungi</taxon>
        <taxon>Dikarya</taxon>
        <taxon>Ascomycota</taxon>
        <taxon>Pezizomycotina</taxon>
        <taxon>Sordariomycetes</taxon>
        <taxon>Hypocreomycetidae</taxon>
        <taxon>Glomerellales</taxon>
        <taxon>Glomerellaceae</taxon>
        <taxon>Colletotrichum</taxon>
        <taxon>Colletotrichum acutatum species complex</taxon>
    </lineage>
</organism>
<accession>A0A9Q8SRN3</accession>
<dbReference type="PANTHER" id="PTHR12598:SF0">
    <property type="entry name" value="COPPER HOMEOSTASIS PROTEIN CUTC HOMOLOG"/>
    <property type="match status" value="1"/>
</dbReference>
<dbReference type="GO" id="GO:0005507">
    <property type="term" value="F:copper ion binding"/>
    <property type="evidence" value="ECO:0007669"/>
    <property type="project" value="TreeGrafter"/>
</dbReference>
<dbReference type="SUPFAM" id="SSF110395">
    <property type="entry name" value="CutC-like"/>
    <property type="match status" value="1"/>
</dbReference>
<dbReference type="KEGG" id="clup:CLUP02_07791"/>
<dbReference type="InterPro" id="IPR005627">
    <property type="entry name" value="CutC-like"/>
</dbReference>
<dbReference type="GeneID" id="73341794"/>
<comment type="similarity">
    <text evidence="1">Belongs to the CutC family.</text>
</comment>
<keyword evidence="4" id="KW-1185">Reference proteome</keyword>
<dbReference type="RefSeq" id="XP_049143927.1">
    <property type="nucleotide sequence ID" value="XM_049286784.1"/>
</dbReference>
<sequence length="278" mass="30013">MTVTKQAPPTMPIHLEIPVFSPSSALHAQAIGAQRIELNARGSYAVGGTTPTLADLEGVNNWLMVPVRIMIRPRGKRPEDEVDFVYDDEEFEVMVRDVEAFRGVLRRERGDGFVFGVLERSGGGDGAVVVDVERNRRLVEAAGGLACSFHRAFDEVIRDGETETIARGVRDLVGCGFEGVLTSGGPGNAPENRALLEVVVREASSEGVVKMMASKEKETKGLEVIVGGGVRKENVEGLVDGFEGARVWAHSSCFTGKCAEGEVDDEEAMGILERLAER</sequence>
<dbReference type="InterPro" id="IPR036822">
    <property type="entry name" value="CutC-like_dom_sf"/>
</dbReference>
<dbReference type="Pfam" id="PF03932">
    <property type="entry name" value="CutC"/>
    <property type="match status" value="1"/>
</dbReference>
<dbReference type="EMBL" id="CP019476">
    <property type="protein sequence ID" value="UQC82304.1"/>
    <property type="molecule type" value="Genomic_DNA"/>
</dbReference>
<gene>
    <name evidence="3" type="ORF">CLUP02_07791</name>
</gene>
<evidence type="ECO:0000256" key="2">
    <source>
        <dbReference type="ARBA" id="ARBA00019014"/>
    </source>
</evidence>
<evidence type="ECO:0000313" key="3">
    <source>
        <dbReference type="EMBL" id="UQC82304.1"/>
    </source>
</evidence>
<evidence type="ECO:0000256" key="1">
    <source>
        <dbReference type="ARBA" id="ARBA00007768"/>
    </source>
</evidence>
<proteinExistence type="inferred from homology"/>
<dbReference type="PANTHER" id="PTHR12598">
    <property type="entry name" value="COPPER HOMEOSTASIS PROTEIN CUTC"/>
    <property type="match status" value="1"/>
</dbReference>
<reference evidence="3" key="1">
    <citation type="journal article" date="2021" name="Mol. Plant Microbe Interact.">
        <title>Complete Genome Sequence of the Plant-Pathogenic Fungus Colletotrichum lupini.</title>
        <authorList>
            <person name="Baroncelli R."/>
            <person name="Pensec F."/>
            <person name="Da Lio D."/>
            <person name="Boufleur T."/>
            <person name="Vicente I."/>
            <person name="Sarrocco S."/>
            <person name="Picot A."/>
            <person name="Baraldi E."/>
            <person name="Sukno S."/>
            <person name="Thon M."/>
            <person name="Le Floch G."/>
        </authorList>
    </citation>
    <scope>NUCLEOTIDE SEQUENCE</scope>
    <source>
        <strain evidence="3">IMI 504893</strain>
    </source>
</reference>
<dbReference type="AlphaFoldDB" id="A0A9Q8SRN3"/>
<dbReference type="Proteomes" id="UP000830671">
    <property type="component" value="Chromosome 4"/>
</dbReference>
<name>A0A9Q8SRN3_9PEZI</name>
<dbReference type="Gene3D" id="3.20.20.380">
    <property type="entry name" value="Copper homeostasis (CutC) domain"/>
    <property type="match status" value="1"/>
</dbReference>